<organism evidence="1 2">
    <name type="scientific">Roseofilum reptotaenium AO1-A</name>
    <dbReference type="NCBI Taxonomy" id="1925591"/>
    <lineage>
        <taxon>Bacteria</taxon>
        <taxon>Bacillati</taxon>
        <taxon>Cyanobacteriota</taxon>
        <taxon>Cyanophyceae</taxon>
        <taxon>Desertifilales</taxon>
        <taxon>Desertifilaceae</taxon>
        <taxon>Roseofilum</taxon>
    </lineage>
</organism>
<reference evidence="1" key="1">
    <citation type="submission" date="2016-10" db="EMBL/GenBank/DDBJ databases">
        <title>CRISPR-Cas defence system in Roseofilum reptotaenium: evidence of a bacteriophage-cyanobacterium arms race in the coral black band disease.</title>
        <authorList>
            <person name="Buerger P."/>
            <person name="Wood-Charlson E.M."/>
            <person name="Weynberg K.D."/>
            <person name="Willis B."/>
            <person name="Van Oppen M.J."/>
        </authorList>
    </citation>
    <scope>NUCLEOTIDE SEQUENCE [LARGE SCALE GENOMIC DNA]</scope>
    <source>
        <strain evidence="1">AO1-A</strain>
    </source>
</reference>
<evidence type="ECO:0000313" key="1">
    <source>
        <dbReference type="EMBL" id="OJJ26325.1"/>
    </source>
</evidence>
<dbReference type="EMBL" id="MLAW01000008">
    <property type="protein sequence ID" value="OJJ26325.1"/>
    <property type="molecule type" value="Genomic_DNA"/>
</dbReference>
<gene>
    <name evidence="1" type="ORF">BI308_06855</name>
</gene>
<name>A0A1L9QUE9_9CYAN</name>
<dbReference type="Proteomes" id="UP000183940">
    <property type="component" value="Unassembled WGS sequence"/>
</dbReference>
<dbReference type="STRING" id="1925591.BI308_06855"/>
<evidence type="ECO:0000313" key="2">
    <source>
        <dbReference type="Proteomes" id="UP000183940"/>
    </source>
</evidence>
<keyword evidence="2" id="KW-1185">Reference proteome</keyword>
<accession>A0A1L9QUE9</accession>
<dbReference type="PROSITE" id="PS51257">
    <property type="entry name" value="PROKAR_LIPOPROTEIN"/>
    <property type="match status" value="1"/>
</dbReference>
<comment type="caution">
    <text evidence="1">The sequence shown here is derived from an EMBL/GenBank/DDBJ whole genome shotgun (WGS) entry which is preliminary data.</text>
</comment>
<protein>
    <submittedName>
        <fullName evidence="1">Uncharacterized protein</fullName>
    </submittedName>
</protein>
<proteinExistence type="predicted"/>
<dbReference type="AlphaFoldDB" id="A0A1L9QUE9"/>
<sequence length="220" mass="23503">MKFATDRLWMAGLVLIVGCTSPEASEPNPGSVAVSSVDSPLASNLPERKTETVFVEGEPQEITLKLYQEDQIPVLTYYPDNISVRSACSHEGCGVSFELLQGLSVSGSPTDAPLRARVHVFVPSAGTTLEELEAGVTGDGGVFAGKGWQQGVSSGSLSYPWEKKNMNFYHSEQNLLGSVHLGQSQGQAFRVTVVFPGDMGDGFAPRANVILNNLQVDSIQ</sequence>